<evidence type="ECO:0000313" key="1">
    <source>
        <dbReference type="EMBL" id="GEZ86731.1"/>
    </source>
</evidence>
<dbReference type="EMBL" id="BKCJ010334590">
    <property type="protein sequence ID" value="GEZ86731.1"/>
    <property type="molecule type" value="Genomic_DNA"/>
</dbReference>
<reference evidence="1" key="1">
    <citation type="journal article" date="2019" name="Sci. Rep.">
        <title>Draft genome of Tanacetum cinerariifolium, the natural source of mosquito coil.</title>
        <authorList>
            <person name="Yamashiro T."/>
            <person name="Shiraishi A."/>
            <person name="Satake H."/>
            <person name="Nakayama K."/>
        </authorList>
    </citation>
    <scope>NUCLEOTIDE SEQUENCE</scope>
</reference>
<accession>A0A699IUC9</accession>
<sequence length="41" mass="4630">LVNEDTPSIKKEAQKALMFANQYLHNASVVLKQFPSLQRTA</sequence>
<dbReference type="AlphaFoldDB" id="A0A699IUC9"/>
<comment type="caution">
    <text evidence="1">The sequence shown here is derived from an EMBL/GenBank/DDBJ whole genome shotgun (WGS) entry which is preliminary data.</text>
</comment>
<name>A0A699IUC9_TANCI</name>
<organism evidence="1">
    <name type="scientific">Tanacetum cinerariifolium</name>
    <name type="common">Dalmatian daisy</name>
    <name type="synonym">Chrysanthemum cinerariifolium</name>
    <dbReference type="NCBI Taxonomy" id="118510"/>
    <lineage>
        <taxon>Eukaryota</taxon>
        <taxon>Viridiplantae</taxon>
        <taxon>Streptophyta</taxon>
        <taxon>Embryophyta</taxon>
        <taxon>Tracheophyta</taxon>
        <taxon>Spermatophyta</taxon>
        <taxon>Magnoliopsida</taxon>
        <taxon>eudicotyledons</taxon>
        <taxon>Gunneridae</taxon>
        <taxon>Pentapetalae</taxon>
        <taxon>asterids</taxon>
        <taxon>campanulids</taxon>
        <taxon>Asterales</taxon>
        <taxon>Asteraceae</taxon>
        <taxon>Asteroideae</taxon>
        <taxon>Anthemideae</taxon>
        <taxon>Anthemidinae</taxon>
        <taxon>Tanacetum</taxon>
    </lineage>
</organism>
<feature type="non-terminal residue" evidence="1">
    <location>
        <position position="1"/>
    </location>
</feature>
<protein>
    <submittedName>
        <fullName evidence="1">Uncharacterized protein</fullName>
    </submittedName>
</protein>
<proteinExistence type="predicted"/>
<gene>
    <name evidence="1" type="ORF">Tci_558704</name>
</gene>